<dbReference type="EC" id="2.3.1.-" evidence="2"/>
<keyword evidence="2" id="KW-0808">Transferase</keyword>
<dbReference type="GO" id="GO:0016747">
    <property type="term" value="F:acyltransferase activity, transferring groups other than amino-acyl groups"/>
    <property type="evidence" value="ECO:0007669"/>
    <property type="project" value="InterPro"/>
</dbReference>
<dbReference type="Pfam" id="PF00583">
    <property type="entry name" value="Acetyltransf_1"/>
    <property type="match status" value="1"/>
</dbReference>
<proteinExistence type="predicted"/>
<name>A0AAU8JP01_9ACTN</name>
<dbReference type="KEGG" id="kcm:ABWK59_03035"/>
<organism evidence="2">
    <name type="scientific">Kitasatospora camelliae</name>
    <dbReference type="NCBI Taxonomy" id="3156397"/>
    <lineage>
        <taxon>Bacteria</taxon>
        <taxon>Bacillati</taxon>
        <taxon>Actinomycetota</taxon>
        <taxon>Actinomycetes</taxon>
        <taxon>Kitasatosporales</taxon>
        <taxon>Streptomycetaceae</taxon>
        <taxon>Kitasatospora</taxon>
    </lineage>
</organism>
<evidence type="ECO:0000259" key="1">
    <source>
        <dbReference type="PROSITE" id="PS51186"/>
    </source>
</evidence>
<keyword evidence="2" id="KW-0012">Acyltransferase</keyword>
<protein>
    <submittedName>
        <fullName evidence="2">GNAT family N-acetyltransferase</fullName>
        <ecNumber evidence="2">2.3.1.-</ecNumber>
    </submittedName>
</protein>
<dbReference type="RefSeq" id="WP_354637715.1">
    <property type="nucleotide sequence ID" value="NZ_CP159872.1"/>
</dbReference>
<dbReference type="Gene3D" id="3.40.630.30">
    <property type="match status" value="1"/>
</dbReference>
<feature type="domain" description="N-acetyltransferase" evidence="1">
    <location>
        <begin position="1"/>
        <end position="130"/>
    </location>
</feature>
<reference evidence="2" key="1">
    <citation type="submission" date="2024-06" db="EMBL/GenBank/DDBJ databases">
        <title>The genome sequences of Kitasatospora sp. strain HUAS MG31.</title>
        <authorList>
            <person name="Mo P."/>
        </authorList>
    </citation>
    <scope>NUCLEOTIDE SEQUENCE</scope>
    <source>
        <strain evidence="2">HUAS MG31</strain>
    </source>
</reference>
<dbReference type="CDD" id="cd04301">
    <property type="entry name" value="NAT_SF"/>
    <property type="match status" value="1"/>
</dbReference>
<dbReference type="InterPro" id="IPR000182">
    <property type="entry name" value="GNAT_dom"/>
</dbReference>
<evidence type="ECO:0000313" key="2">
    <source>
        <dbReference type="EMBL" id="XCM77978.1"/>
    </source>
</evidence>
<dbReference type="SUPFAM" id="SSF55729">
    <property type="entry name" value="Acyl-CoA N-acyltransferases (Nat)"/>
    <property type="match status" value="1"/>
</dbReference>
<gene>
    <name evidence="2" type="ORF">ABWK59_03035</name>
</gene>
<dbReference type="AlphaFoldDB" id="A0AAU8JP01"/>
<sequence length="130" mass="13066">MRDRTAVEITGFGGALPPDDRIARAAARDAKAVPAGEGGTVVAYVDGEPAGTGGVAIVDGVARLTGGVVAPAWRGRGVYRAVLDARLSYAVAHGTTTALVKSNPATSGPILRKAGLTAFGAEPVYAVPLR</sequence>
<dbReference type="PROSITE" id="PS51186">
    <property type="entry name" value="GNAT"/>
    <property type="match status" value="1"/>
</dbReference>
<dbReference type="InterPro" id="IPR016181">
    <property type="entry name" value="Acyl_CoA_acyltransferase"/>
</dbReference>
<dbReference type="EMBL" id="CP159872">
    <property type="protein sequence ID" value="XCM77978.1"/>
    <property type="molecule type" value="Genomic_DNA"/>
</dbReference>
<accession>A0AAU8JP01</accession>